<reference evidence="5 6" key="1">
    <citation type="submission" date="2013-05" db="EMBL/GenBank/DDBJ databases">
        <title>Draft genome of the parasitic nematode Anyclostoma ceylanicum.</title>
        <authorList>
            <person name="Mitreva M."/>
        </authorList>
    </citation>
    <scope>NUCLEOTIDE SEQUENCE [LARGE SCALE GENOMIC DNA]</scope>
</reference>
<dbReference type="PANTHER" id="PTHR11731:SF200">
    <property type="entry name" value="DIPEPTIDYL PEPTIDASE 10, ISOFORM B"/>
    <property type="match status" value="1"/>
</dbReference>
<dbReference type="GO" id="GO:0005886">
    <property type="term" value="C:plasma membrane"/>
    <property type="evidence" value="ECO:0007669"/>
    <property type="project" value="TreeGrafter"/>
</dbReference>
<keyword evidence="2" id="KW-0720">Serine protease</keyword>
<dbReference type="GO" id="GO:0008239">
    <property type="term" value="F:dipeptidyl-peptidase activity"/>
    <property type="evidence" value="ECO:0007669"/>
    <property type="project" value="TreeGrafter"/>
</dbReference>
<dbReference type="AlphaFoldDB" id="A0A0D6LNF0"/>
<keyword evidence="3" id="KW-0325">Glycoprotein</keyword>
<gene>
    <name evidence="5" type="ORF">ANCCEY_07271</name>
</gene>
<evidence type="ECO:0000313" key="6">
    <source>
        <dbReference type="Proteomes" id="UP000054495"/>
    </source>
</evidence>
<organism evidence="5 6">
    <name type="scientific">Ancylostoma ceylanicum</name>
    <dbReference type="NCBI Taxonomy" id="53326"/>
    <lineage>
        <taxon>Eukaryota</taxon>
        <taxon>Metazoa</taxon>
        <taxon>Ecdysozoa</taxon>
        <taxon>Nematoda</taxon>
        <taxon>Chromadorea</taxon>
        <taxon>Rhabditida</taxon>
        <taxon>Rhabditina</taxon>
        <taxon>Rhabditomorpha</taxon>
        <taxon>Strongyloidea</taxon>
        <taxon>Ancylostomatidae</taxon>
        <taxon>Ancylostomatinae</taxon>
        <taxon>Ancylostoma</taxon>
    </lineage>
</organism>
<protein>
    <recommendedName>
        <fullName evidence="4">Dipeptidylpeptidase IV N-terminal domain-containing protein</fullName>
    </recommendedName>
</protein>
<dbReference type="InterPro" id="IPR002469">
    <property type="entry name" value="Peptidase_S9B_N"/>
</dbReference>
<sequence length="202" mass="22929">MNHTDLQNLVTEVYEHKYPSKMWAEPSDFVSLLGTDDGIYMLLPRATADGNSYQHIAKLMIQMDSSKTAKGVKWAKSSFLSLGNFDVTDIESYDKTTDTLYFTALAPSPTNRHLYLTKGSPTTSDAWSCLTCKFSNCTFQSNQISSDFKHIITWCKRWHLVVEILRDEEYEERLAATMLPFVISEAFPLKQGYGKLAKLANT</sequence>
<name>A0A0D6LNF0_9BILA</name>
<accession>A0A0D6LNF0</accession>
<dbReference type="GO" id="GO:0008236">
    <property type="term" value="F:serine-type peptidase activity"/>
    <property type="evidence" value="ECO:0007669"/>
    <property type="project" value="UniProtKB-KW"/>
</dbReference>
<keyword evidence="1" id="KW-0645">Protease</keyword>
<evidence type="ECO:0000256" key="1">
    <source>
        <dbReference type="ARBA" id="ARBA00022438"/>
    </source>
</evidence>
<evidence type="ECO:0000313" key="5">
    <source>
        <dbReference type="EMBL" id="EPB73610.1"/>
    </source>
</evidence>
<evidence type="ECO:0000256" key="3">
    <source>
        <dbReference type="ARBA" id="ARBA00023180"/>
    </source>
</evidence>
<dbReference type="InterPro" id="IPR050278">
    <property type="entry name" value="Serine_Prot_S9B/DPPIV"/>
</dbReference>
<dbReference type="Pfam" id="PF00930">
    <property type="entry name" value="DPPIV_N"/>
    <property type="match status" value="1"/>
</dbReference>
<dbReference type="PANTHER" id="PTHR11731">
    <property type="entry name" value="PROTEASE FAMILY S9B,C DIPEPTIDYL-PEPTIDASE IV-RELATED"/>
    <property type="match status" value="1"/>
</dbReference>
<feature type="domain" description="Dipeptidylpeptidase IV N-terminal" evidence="4">
    <location>
        <begin position="17"/>
        <end position="156"/>
    </location>
</feature>
<dbReference type="GO" id="GO:0004177">
    <property type="term" value="F:aminopeptidase activity"/>
    <property type="evidence" value="ECO:0007669"/>
    <property type="project" value="UniProtKB-KW"/>
</dbReference>
<dbReference type="SUPFAM" id="SSF82171">
    <property type="entry name" value="DPP6 N-terminal domain-like"/>
    <property type="match status" value="1"/>
</dbReference>
<dbReference type="EMBL" id="KE124979">
    <property type="protein sequence ID" value="EPB73610.1"/>
    <property type="molecule type" value="Genomic_DNA"/>
</dbReference>
<evidence type="ECO:0000259" key="4">
    <source>
        <dbReference type="Pfam" id="PF00930"/>
    </source>
</evidence>
<dbReference type="Proteomes" id="UP000054495">
    <property type="component" value="Unassembled WGS sequence"/>
</dbReference>
<dbReference type="Gene3D" id="2.140.10.30">
    <property type="entry name" value="Dipeptidylpeptidase IV, N-terminal domain"/>
    <property type="match status" value="1"/>
</dbReference>
<keyword evidence="1" id="KW-0378">Hydrolase</keyword>
<evidence type="ECO:0000256" key="2">
    <source>
        <dbReference type="ARBA" id="ARBA00022825"/>
    </source>
</evidence>
<keyword evidence="6" id="KW-1185">Reference proteome</keyword>
<keyword evidence="1" id="KW-0031">Aminopeptidase</keyword>
<dbReference type="GO" id="GO:0006508">
    <property type="term" value="P:proteolysis"/>
    <property type="evidence" value="ECO:0007669"/>
    <property type="project" value="InterPro"/>
</dbReference>
<proteinExistence type="predicted"/>